<accession>A0A6A5X0K9</accession>
<protein>
    <submittedName>
        <fullName evidence="4">FMN-linked oxidoreductase</fullName>
    </submittedName>
</protein>
<dbReference type="GO" id="GO:0016491">
    <property type="term" value="F:oxidoreductase activity"/>
    <property type="evidence" value="ECO:0007669"/>
    <property type="project" value="UniProtKB-KW"/>
</dbReference>
<reference evidence="4" key="1">
    <citation type="journal article" date="2020" name="Stud. Mycol.">
        <title>101 Dothideomycetes genomes: a test case for predicting lifestyles and emergence of pathogens.</title>
        <authorList>
            <person name="Haridas S."/>
            <person name="Albert R."/>
            <person name="Binder M."/>
            <person name="Bloem J."/>
            <person name="Labutti K."/>
            <person name="Salamov A."/>
            <person name="Andreopoulos B."/>
            <person name="Baker S."/>
            <person name="Barry K."/>
            <person name="Bills G."/>
            <person name="Bluhm B."/>
            <person name="Cannon C."/>
            <person name="Castanera R."/>
            <person name="Culley D."/>
            <person name="Daum C."/>
            <person name="Ezra D."/>
            <person name="Gonzalez J."/>
            <person name="Henrissat B."/>
            <person name="Kuo A."/>
            <person name="Liang C."/>
            <person name="Lipzen A."/>
            <person name="Lutzoni F."/>
            <person name="Magnuson J."/>
            <person name="Mondo S."/>
            <person name="Nolan M."/>
            <person name="Ohm R."/>
            <person name="Pangilinan J."/>
            <person name="Park H.-J."/>
            <person name="Ramirez L."/>
            <person name="Alfaro M."/>
            <person name="Sun H."/>
            <person name="Tritt A."/>
            <person name="Yoshinaga Y."/>
            <person name="Zwiers L.-H."/>
            <person name="Turgeon B."/>
            <person name="Goodwin S."/>
            <person name="Spatafora J."/>
            <person name="Crous P."/>
            <person name="Grigoriev I."/>
        </authorList>
    </citation>
    <scope>NUCLEOTIDE SEQUENCE</scope>
    <source>
        <strain evidence="4">CBS 123094</strain>
    </source>
</reference>
<evidence type="ECO:0000259" key="3">
    <source>
        <dbReference type="PROSITE" id="PS51349"/>
    </source>
</evidence>
<dbReference type="PROSITE" id="PS00557">
    <property type="entry name" value="FMN_HYDROXY_ACID_DH_1"/>
    <property type="match status" value="1"/>
</dbReference>
<feature type="domain" description="FMN hydroxy acid dehydrogenase" evidence="3">
    <location>
        <begin position="1"/>
        <end position="192"/>
    </location>
</feature>
<dbReference type="PROSITE" id="PS51349">
    <property type="entry name" value="FMN_HYDROXY_ACID_DH_2"/>
    <property type="match status" value="1"/>
</dbReference>
<keyword evidence="2" id="KW-0560">Oxidoreductase</keyword>
<proteinExistence type="predicted"/>
<keyword evidence="5" id="KW-1185">Reference proteome</keyword>
<sequence>MARTEKNGAKAFIWTIDAPSTSVRHRAARYDISNSNAVTSALTWDIYDQMKNRTSLPIIPKGINTVEDTLTAIQHGVKVLWNSNHGGRQLDHSPSPLEIAYEIHRNAPEVFTKVDVLADSGVRYGSDVLKLLALGVKAVGMGRPFMYANCYGEEGVRRLMQIMKTEILTDAQQSGVTDVQKVPVGLLNLRKLEESVFIMDGKY</sequence>
<organism evidence="4 5">
    <name type="scientific">Amniculicola lignicola CBS 123094</name>
    <dbReference type="NCBI Taxonomy" id="1392246"/>
    <lineage>
        <taxon>Eukaryota</taxon>
        <taxon>Fungi</taxon>
        <taxon>Dikarya</taxon>
        <taxon>Ascomycota</taxon>
        <taxon>Pezizomycotina</taxon>
        <taxon>Dothideomycetes</taxon>
        <taxon>Pleosporomycetidae</taxon>
        <taxon>Pleosporales</taxon>
        <taxon>Amniculicolaceae</taxon>
        <taxon>Amniculicola</taxon>
    </lineage>
</organism>
<gene>
    <name evidence="4" type="ORF">P154DRAFT_550742</name>
</gene>
<dbReference type="Proteomes" id="UP000799779">
    <property type="component" value="Unassembled WGS sequence"/>
</dbReference>
<dbReference type="PANTHER" id="PTHR10578">
    <property type="entry name" value="S -2-HYDROXY-ACID OXIDASE-RELATED"/>
    <property type="match status" value="1"/>
</dbReference>
<dbReference type="InterPro" id="IPR037396">
    <property type="entry name" value="FMN_HAD"/>
</dbReference>
<comment type="cofactor">
    <cofactor evidence="1">
        <name>FMN</name>
        <dbReference type="ChEBI" id="CHEBI:58210"/>
    </cofactor>
</comment>
<dbReference type="AlphaFoldDB" id="A0A6A5X0K9"/>
<dbReference type="Pfam" id="PF01070">
    <property type="entry name" value="FMN_dh"/>
    <property type="match status" value="1"/>
</dbReference>
<dbReference type="OrthoDB" id="1925334at2759"/>
<dbReference type="InterPro" id="IPR013785">
    <property type="entry name" value="Aldolase_TIM"/>
</dbReference>
<evidence type="ECO:0000313" key="4">
    <source>
        <dbReference type="EMBL" id="KAF2007108.1"/>
    </source>
</evidence>
<dbReference type="PANTHER" id="PTHR10578:SF140">
    <property type="entry name" value="FMN HYDROXY ACID DEHYDROGENASE DOMAIN-CONTAINING PROTEIN"/>
    <property type="match status" value="1"/>
</dbReference>
<dbReference type="EMBL" id="ML977558">
    <property type="protein sequence ID" value="KAF2007108.1"/>
    <property type="molecule type" value="Genomic_DNA"/>
</dbReference>
<evidence type="ECO:0000256" key="2">
    <source>
        <dbReference type="ARBA" id="ARBA00023002"/>
    </source>
</evidence>
<dbReference type="SUPFAM" id="SSF51395">
    <property type="entry name" value="FMN-linked oxidoreductases"/>
    <property type="match status" value="1"/>
</dbReference>
<evidence type="ECO:0000256" key="1">
    <source>
        <dbReference type="ARBA" id="ARBA00001917"/>
    </source>
</evidence>
<evidence type="ECO:0000313" key="5">
    <source>
        <dbReference type="Proteomes" id="UP000799779"/>
    </source>
</evidence>
<dbReference type="InterPro" id="IPR008259">
    <property type="entry name" value="FMN_hydac_DH_AS"/>
</dbReference>
<dbReference type="Gene3D" id="3.20.20.70">
    <property type="entry name" value="Aldolase class I"/>
    <property type="match status" value="1"/>
</dbReference>
<dbReference type="InterPro" id="IPR000262">
    <property type="entry name" value="FMN-dep_DH"/>
</dbReference>
<name>A0A6A5X0K9_9PLEO</name>